<dbReference type="EMBL" id="GAPW01002886">
    <property type="protein sequence ID" value="JAC10712.1"/>
    <property type="molecule type" value="mRNA"/>
</dbReference>
<dbReference type="PANTHER" id="PTHR22844">
    <property type="entry name" value="F-BOX AND WD40 DOMAIN PROTEIN"/>
    <property type="match status" value="1"/>
</dbReference>
<name>A0A023EMX3_AEDAL</name>
<dbReference type="VEuPathDB" id="VectorBase:AALFPA_061239"/>
<accession>A0A023EMX3</accession>
<dbReference type="InterPro" id="IPR015943">
    <property type="entry name" value="WD40/YVTN_repeat-like_dom_sf"/>
</dbReference>
<dbReference type="Gene3D" id="2.130.10.10">
    <property type="entry name" value="YVTN repeat-like/Quinoprotein amine dehydrogenase"/>
    <property type="match status" value="2"/>
</dbReference>
<dbReference type="VEuPathDB" id="VectorBase:AALF018807"/>
<dbReference type="InterPro" id="IPR045182">
    <property type="entry name" value="JINGUBANG-like"/>
</dbReference>
<protein>
    <submittedName>
        <fullName evidence="1">Putative wd40 domain protein</fullName>
    </submittedName>
</protein>
<dbReference type="SUPFAM" id="SSF50978">
    <property type="entry name" value="WD40 repeat-like"/>
    <property type="match status" value="1"/>
</dbReference>
<evidence type="ECO:0000313" key="1">
    <source>
        <dbReference type="EMBL" id="JAC10712.1"/>
    </source>
</evidence>
<reference evidence="1" key="1">
    <citation type="journal article" date="2014" name="PLoS Negl. Trop. Dis.">
        <title>Identification and characterization of seminal fluid proteins in the Asian tiger mosquito, Aedes albopictus.</title>
        <authorList>
            <person name="Boes K.E."/>
            <person name="Ribeiro J.M."/>
            <person name="Wong A."/>
            <person name="Harrington L.C."/>
            <person name="Wolfner M.F."/>
            <person name="Sirot L.K."/>
        </authorList>
    </citation>
    <scope>NUCLEOTIDE SEQUENCE</scope>
    <source>
        <tissue evidence="1">Reproductive organs</tissue>
    </source>
</reference>
<proteinExistence type="evidence at transcript level"/>
<dbReference type="InterPro" id="IPR036322">
    <property type="entry name" value="WD40_repeat_dom_sf"/>
</dbReference>
<sequence>MPGMLEKSAAEADKHLSDITAIVCFQDHVFTSSGDGKVKIWTKELTLSKEIAVHDGWIYAMAADSRGRIYTSSSDGTIRCLPNPLQSDEVKELLKCGDDIESLFVDTKDNLYSGDDKGIVTMWVDHRMKFKFNLVEEVRSLVIQNNIIYSIRENDLTVTEVLEGSANGRYMTKASIPGRCPVTLCGSCTNGVSSNAAIVTRDGHGIVFIKNNAKEQYRVLWTKEKAHDMIINCLLGTNDHLYSAGYDGYVKKWSCSEKEPELLAEVNLGAGCLNALQQLAADNSTVYVGGSDGILKLVKFS</sequence>
<dbReference type="AlphaFoldDB" id="A0A023EMX3"/>
<dbReference type="Pfam" id="PF00400">
    <property type="entry name" value="WD40"/>
    <property type="match status" value="3"/>
</dbReference>
<dbReference type="SMART" id="SM00320">
    <property type="entry name" value="WD40"/>
    <property type="match status" value="4"/>
</dbReference>
<organism evidence="1">
    <name type="scientific">Aedes albopictus</name>
    <name type="common">Asian tiger mosquito</name>
    <name type="synonym">Stegomyia albopicta</name>
    <dbReference type="NCBI Taxonomy" id="7160"/>
    <lineage>
        <taxon>Eukaryota</taxon>
        <taxon>Metazoa</taxon>
        <taxon>Ecdysozoa</taxon>
        <taxon>Arthropoda</taxon>
        <taxon>Hexapoda</taxon>
        <taxon>Insecta</taxon>
        <taxon>Pterygota</taxon>
        <taxon>Neoptera</taxon>
        <taxon>Endopterygota</taxon>
        <taxon>Diptera</taxon>
        <taxon>Nematocera</taxon>
        <taxon>Culicoidea</taxon>
        <taxon>Culicidae</taxon>
        <taxon>Culicinae</taxon>
        <taxon>Aedini</taxon>
        <taxon>Aedes</taxon>
        <taxon>Stegomyia</taxon>
    </lineage>
</organism>
<dbReference type="PANTHER" id="PTHR22844:SF387">
    <property type="entry name" value="F3I6.5 PROTEIN"/>
    <property type="match status" value="1"/>
</dbReference>
<dbReference type="InterPro" id="IPR001680">
    <property type="entry name" value="WD40_rpt"/>
</dbReference>
<dbReference type="VEuPathDB" id="VectorBase:AALC636_014960"/>